<dbReference type="GO" id="GO:0004803">
    <property type="term" value="F:transposase activity"/>
    <property type="evidence" value="ECO:0007669"/>
    <property type="project" value="InterPro"/>
</dbReference>
<dbReference type="GO" id="GO:0003677">
    <property type="term" value="F:DNA binding"/>
    <property type="evidence" value="ECO:0007669"/>
    <property type="project" value="InterPro"/>
</dbReference>
<feature type="domain" description="Transposase IS4-like" evidence="2">
    <location>
        <begin position="19"/>
        <end position="161"/>
    </location>
</feature>
<dbReference type="GO" id="GO:0006313">
    <property type="term" value="P:DNA transposition"/>
    <property type="evidence" value="ECO:0007669"/>
    <property type="project" value="InterPro"/>
</dbReference>
<evidence type="ECO:0000313" key="3">
    <source>
        <dbReference type="EMBL" id="CAX23028.1"/>
    </source>
</evidence>
<dbReference type="AlphaFoldDB" id="C7CFV2"/>
<dbReference type="NCBIfam" id="NF033580">
    <property type="entry name" value="transpos_IS5_3"/>
    <property type="match status" value="1"/>
</dbReference>
<gene>
    <name evidence="3" type="ORF">METD_I1421</name>
</gene>
<dbReference type="PANTHER" id="PTHR30007">
    <property type="entry name" value="PHP DOMAIN PROTEIN"/>
    <property type="match status" value="1"/>
</dbReference>
<accession>C7CFV2</accession>
<evidence type="ECO:0000259" key="2">
    <source>
        <dbReference type="Pfam" id="PF01609"/>
    </source>
</evidence>
<dbReference type="KEGG" id="mdi:METDI1421"/>
<dbReference type="InterPro" id="IPR002559">
    <property type="entry name" value="Transposase_11"/>
</dbReference>
<dbReference type="Pfam" id="PF01609">
    <property type="entry name" value="DDE_Tnp_1"/>
    <property type="match status" value="1"/>
</dbReference>
<reference evidence="4" key="1">
    <citation type="journal article" date="2009" name="PLoS ONE">
        <title>Methylobacterium genome sequences: a reference blueprint to investigate microbial metabolism of C1 compounds from natural and industrial sources.</title>
        <authorList>
            <person name="Vuilleumier S."/>
            <person name="Chistoserdova L."/>
            <person name="Lee M.-C."/>
            <person name="Bringel F."/>
            <person name="Lajus A."/>
            <person name="Zhou Y."/>
            <person name="Gourion B."/>
            <person name="Barbe V."/>
            <person name="Chang J."/>
            <person name="Cruveiller S."/>
            <person name="Dossat C."/>
            <person name="Gillett W."/>
            <person name="Gruffaz C."/>
            <person name="Haugen E."/>
            <person name="Hourcade E."/>
            <person name="Levy R."/>
            <person name="Mangenot S."/>
            <person name="Muller E."/>
            <person name="Nadalig T."/>
            <person name="Pagni M."/>
            <person name="Penny C."/>
            <person name="Peyraud R."/>
            <person name="Robinson D.G."/>
            <person name="Roche D."/>
            <person name="Rouy Z."/>
            <person name="Saenampechek C."/>
            <person name="Salvignol G."/>
            <person name="Vallenet D."/>
            <person name="Wu Z."/>
            <person name="Marx C.J."/>
            <person name="Vorholt J.A."/>
            <person name="Olson M.V."/>
            <person name="Kaul R."/>
            <person name="Weissenbach J."/>
            <person name="Medigue C."/>
            <person name="Lidstrom M.E."/>
        </authorList>
    </citation>
    <scope>NUCLEOTIDE SEQUENCE [LARGE SCALE GENOMIC DNA]</scope>
    <source>
        <strain evidence="4">DSM 6343 / CIP 106787 / DM4</strain>
    </source>
</reference>
<dbReference type="EMBL" id="FP103042">
    <property type="protein sequence ID" value="CAX23028.1"/>
    <property type="molecule type" value="Genomic_DNA"/>
</dbReference>
<dbReference type="PANTHER" id="PTHR30007:SF0">
    <property type="entry name" value="TRANSPOSASE"/>
    <property type="match status" value="1"/>
</dbReference>
<proteinExistence type="predicted"/>
<evidence type="ECO:0000313" key="4">
    <source>
        <dbReference type="Proteomes" id="UP000008070"/>
    </source>
</evidence>
<feature type="region of interest" description="Disordered" evidence="1">
    <location>
        <begin position="1"/>
        <end position="33"/>
    </location>
</feature>
<protein>
    <submittedName>
        <fullName evidence="3">Transposase related to IS5 family</fullName>
    </submittedName>
</protein>
<organism evidence="3 4">
    <name type="scientific">Methylorubrum extorquens (strain DSM 6343 / CIP 106787 / DM4)</name>
    <name type="common">Methylobacterium extorquens</name>
    <dbReference type="NCBI Taxonomy" id="661410"/>
    <lineage>
        <taxon>Bacteria</taxon>
        <taxon>Pseudomonadati</taxon>
        <taxon>Pseudomonadota</taxon>
        <taxon>Alphaproteobacteria</taxon>
        <taxon>Hyphomicrobiales</taxon>
        <taxon>Methylobacteriaceae</taxon>
        <taxon>Methylorubrum</taxon>
    </lineage>
</organism>
<sequence length="172" mass="19654">MAPSSQDQEPPENPARFNSQTIKAPHGKTRGYDAGKKIVGRKRHIAVDTDGRLLMIHLSSADISDSAGAQAILAAIRKRWPWVKHLFADGAYDRLKLMDKAAYLDFVLEIIRRSDDTTGFKVLPRRWVVERTFGWLTRWRRLVRDYEARIDVSQAMMLVAMGGNLLRRTTHP</sequence>
<evidence type="ECO:0000256" key="1">
    <source>
        <dbReference type="SAM" id="MobiDB-lite"/>
    </source>
</evidence>
<name>C7CFV2_METED</name>
<dbReference type="HOGENOM" id="CLU_055261_0_2_5"/>
<dbReference type="Proteomes" id="UP000008070">
    <property type="component" value="Chromosome"/>
</dbReference>